<evidence type="ECO:0000256" key="1">
    <source>
        <dbReference type="ARBA" id="ARBA00004141"/>
    </source>
</evidence>
<feature type="transmembrane region" description="Helical" evidence="7">
    <location>
        <begin position="25"/>
        <end position="46"/>
    </location>
</feature>
<feature type="transmembrane region" description="Helical" evidence="7">
    <location>
        <begin position="135"/>
        <end position="157"/>
    </location>
</feature>
<dbReference type="Pfam" id="PF20684">
    <property type="entry name" value="Fung_rhodopsin"/>
    <property type="match status" value="1"/>
</dbReference>
<evidence type="ECO:0000259" key="8">
    <source>
        <dbReference type="Pfam" id="PF20684"/>
    </source>
</evidence>
<keyword evidence="3 7" id="KW-1133">Transmembrane helix</keyword>
<dbReference type="VEuPathDB" id="FungiDB:F4678DRAFT_419743"/>
<sequence>MSFELPPQELEWQYEHRHETRVPGLIMACVCTAVASVVVVGLRLLSRRLLHDRLHLDVSDWFLLAAWVFFAAGNVSWAVGTKFGIGRHAVVITNIRKVQVLAVVGEVAYILAIAFVKFSILALYAKTFPEKKFRYCVWAVAFFVFGWGMSGFVVAIFQCTSTDYIWRPDTRDSCIDFSLWNLVSGIVNSVTDMVIIAMVIPLAWNRQVMSQENWFVLSTLAVGTCACILGYVRIPFSLKVGTSDETWDAAPTIIISFLQIVIGMLAVSMPTYRPLYNHIFGKGECSGSNSARARACSYKETMHMGLYGKGTHNAVNVTSPGIHMNCDHGGISVTNHIELIRHTNESGQWVRVMDEEEEELCRRAKREAHANESSTSVASKIQAA</sequence>
<proteinExistence type="inferred from homology"/>
<evidence type="ECO:0000256" key="3">
    <source>
        <dbReference type="ARBA" id="ARBA00022989"/>
    </source>
</evidence>
<dbReference type="InterPro" id="IPR049326">
    <property type="entry name" value="Rhodopsin_dom_fungi"/>
</dbReference>
<evidence type="ECO:0000256" key="7">
    <source>
        <dbReference type="SAM" id="Phobius"/>
    </source>
</evidence>
<dbReference type="GO" id="GO:0016020">
    <property type="term" value="C:membrane"/>
    <property type="evidence" value="ECO:0007669"/>
    <property type="project" value="UniProtKB-SubCell"/>
</dbReference>
<protein>
    <recommendedName>
        <fullName evidence="8">Rhodopsin domain-containing protein</fullName>
    </recommendedName>
</protein>
<name>A0A9W8TMX9_9PEZI</name>
<feature type="transmembrane region" description="Helical" evidence="7">
    <location>
        <begin position="252"/>
        <end position="272"/>
    </location>
</feature>
<evidence type="ECO:0000313" key="9">
    <source>
        <dbReference type="EMBL" id="KAJ3572011.1"/>
    </source>
</evidence>
<feature type="compositionally biased region" description="Polar residues" evidence="6">
    <location>
        <begin position="371"/>
        <end position="384"/>
    </location>
</feature>
<comment type="subcellular location">
    <subcellularLocation>
        <location evidence="1">Membrane</location>
        <topology evidence="1">Multi-pass membrane protein</topology>
    </subcellularLocation>
</comment>
<reference evidence="9" key="1">
    <citation type="submission" date="2022-07" db="EMBL/GenBank/DDBJ databases">
        <title>Genome Sequence of Xylaria arbuscula.</title>
        <authorList>
            <person name="Buettner E."/>
        </authorList>
    </citation>
    <scope>NUCLEOTIDE SEQUENCE</scope>
    <source>
        <strain evidence="9">VT107</strain>
    </source>
</reference>
<dbReference type="EMBL" id="JANPWZ010000799">
    <property type="protein sequence ID" value="KAJ3572011.1"/>
    <property type="molecule type" value="Genomic_DNA"/>
</dbReference>
<keyword evidence="4 7" id="KW-0472">Membrane</keyword>
<comment type="caution">
    <text evidence="9">The sequence shown here is derived from an EMBL/GenBank/DDBJ whole genome shotgun (WGS) entry which is preliminary data.</text>
</comment>
<evidence type="ECO:0000256" key="5">
    <source>
        <dbReference type="ARBA" id="ARBA00038359"/>
    </source>
</evidence>
<gene>
    <name evidence="9" type="ORF">NPX13_g5190</name>
</gene>
<feature type="transmembrane region" description="Helical" evidence="7">
    <location>
        <begin position="58"/>
        <end position="80"/>
    </location>
</feature>
<dbReference type="PANTHER" id="PTHR33048:SF47">
    <property type="entry name" value="INTEGRAL MEMBRANE PROTEIN-RELATED"/>
    <property type="match status" value="1"/>
</dbReference>
<evidence type="ECO:0000313" key="10">
    <source>
        <dbReference type="Proteomes" id="UP001148614"/>
    </source>
</evidence>
<evidence type="ECO:0000256" key="4">
    <source>
        <dbReference type="ARBA" id="ARBA00023136"/>
    </source>
</evidence>
<feature type="transmembrane region" description="Helical" evidence="7">
    <location>
        <begin position="214"/>
        <end position="232"/>
    </location>
</feature>
<dbReference type="Proteomes" id="UP001148614">
    <property type="component" value="Unassembled WGS sequence"/>
</dbReference>
<feature type="transmembrane region" description="Helical" evidence="7">
    <location>
        <begin position="177"/>
        <end position="202"/>
    </location>
</feature>
<evidence type="ECO:0000256" key="6">
    <source>
        <dbReference type="SAM" id="MobiDB-lite"/>
    </source>
</evidence>
<dbReference type="PANTHER" id="PTHR33048">
    <property type="entry name" value="PTH11-LIKE INTEGRAL MEMBRANE PROTEIN (AFU_ORTHOLOGUE AFUA_5G11245)"/>
    <property type="match status" value="1"/>
</dbReference>
<feature type="domain" description="Rhodopsin" evidence="8">
    <location>
        <begin position="42"/>
        <end position="277"/>
    </location>
</feature>
<dbReference type="OrthoDB" id="5278984at2759"/>
<feature type="transmembrane region" description="Helical" evidence="7">
    <location>
        <begin position="100"/>
        <end position="123"/>
    </location>
</feature>
<feature type="region of interest" description="Disordered" evidence="6">
    <location>
        <begin position="364"/>
        <end position="384"/>
    </location>
</feature>
<evidence type="ECO:0000256" key="2">
    <source>
        <dbReference type="ARBA" id="ARBA00022692"/>
    </source>
</evidence>
<keyword evidence="10" id="KW-1185">Reference proteome</keyword>
<organism evidence="9 10">
    <name type="scientific">Xylaria arbuscula</name>
    <dbReference type="NCBI Taxonomy" id="114810"/>
    <lineage>
        <taxon>Eukaryota</taxon>
        <taxon>Fungi</taxon>
        <taxon>Dikarya</taxon>
        <taxon>Ascomycota</taxon>
        <taxon>Pezizomycotina</taxon>
        <taxon>Sordariomycetes</taxon>
        <taxon>Xylariomycetidae</taxon>
        <taxon>Xylariales</taxon>
        <taxon>Xylariaceae</taxon>
        <taxon>Xylaria</taxon>
    </lineage>
</organism>
<keyword evidence="2 7" id="KW-0812">Transmembrane</keyword>
<dbReference type="AlphaFoldDB" id="A0A9W8TMX9"/>
<comment type="similarity">
    <text evidence="5">Belongs to the SAT4 family.</text>
</comment>
<dbReference type="InterPro" id="IPR052337">
    <property type="entry name" value="SAT4-like"/>
</dbReference>
<accession>A0A9W8TMX9</accession>